<dbReference type="PANTHER" id="PTHR40619:SF3">
    <property type="entry name" value="FUNGAL STAND N-TERMINAL GOODBYE DOMAIN-CONTAINING PROTEIN"/>
    <property type="match status" value="1"/>
</dbReference>
<proteinExistence type="predicted"/>
<reference evidence="4" key="1">
    <citation type="journal article" date="2023" name="Mol. Phylogenet. Evol.">
        <title>Genome-scale phylogeny and comparative genomics of the fungal order Sordariales.</title>
        <authorList>
            <person name="Hensen N."/>
            <person name="Bonometti L."/>
            <person name="Westerberg I."/>
            <person name="Brannstrom I.O."/>
            <person name="Guillou S."/>
            <person name="Cros-Aarteil S."/>
            <person name="Calhoun S."/>
            <person name="Haridas S."/>
            <person name="Kuo A."/>
            <person name="Mondo S."/>
            <person name="Pangilinan J."/>
            <person name="Riley R."/>
            <person name="LaButti K."/>
            <person name="Andreopoulos B."/>
            <person name="Lipzen A."/>
            <person name="Chen C."/>
            <person name="Yan M."/>
            <person name="Daum C."/>
            <person name="Ng V."/>
            <person name="Clum A."/>
            <person name="Steindorff A."/>
            <person name="Ohm R.A."/>
            <person name="Martin F."/>
            <person name="Silar P."/>
            <person name="Natvig D.O."/>
            <person name="Lalanne C."/>
            <person name="Gautier V."/>
            <person name="Ament-Velasquez S.L."/>
            <person name="Kruys A."/>
            <person name="Hutchinson M.I."/>
            <person name="Powell A.J."/>
            <person name="Barry K."/>
            <person name="Miller A.N."/>
            <person name="Grigoriev I.V."/>
            <person name="Debuchy R."/>
            <person name="Gladieux P."/>
            <person name="Hiltunen Thoren M."/>
            <person name="Johannesson H."/>
        </authorList>
    </citation>
    <scope>NUCLEOTIDE SEQUENCE</scope>
    <source>
        <strain evidence="4">CBS 333.67</strain>
    </source>
</reference>
<dbReference type="InterPro" id="IPR056125">
    <property type="entry name" value="DUF7708"/>
</dbReference>
<feature type="domain" description="Nephrocystin 3-like N-terminal" evidence="3">
    <location>
        <begin position="403"/>
        <end position="582"/>
    </location>
</feature>
<sequence>MEPQQTALVVHVEAPVNSTSGFPPDHSLSSDPALAALYRPELWVDVLPKLQNHDTQYNEVADRFDSGRQIKADHAKQAATAEKEAFVNILNVWDAEHDKTIAKSAGRTRQNRLSSKETLIAKIRSNISQAHSWNDVLDELRKAADEYNNPKGIGTVRKWFRSAANKAEIVEPFLELIPNTDYGSVVCGGLKFIIQACVAAKKFREEAFDLVEQLPEKIGIVSQYSELYSTDPELQLATNELYTNILLAIEGFIFWLMKDHTFEWLRPLFRQSSYDPLQGKIAEVGKSSRKVEEVVKLCDSKRLSEIASGIVDMKSDMSRLLNGFLFFLRGQAQNSSWLAEIVRNYQRAQQEEVPQPEEYISQKELLRLLRGTGDALEDGRSESTQQVLRAGFSMTREDQNRSKWLMSNETIGKWFRSSSSTTLLVNGNSKLDRITPISFFCAMLVRSLSSLDSIVVLSHFCGVASRDNSLSEARRPGSSGLLHDLLTQLVRQWKFGKLTCLDKELVERLQRRAPKWRLQDERRLFRKLVSALPAGQPLFVIIDGINWFEISELKAETKKIVAEINQLVHSADVVALIKVFVTAANRSFEVKENFEESEKLEMPSHISGVMSGFADSQFDKNFGDKVAKLKDLSSYSASDKDKE</sequence>
<feature type="domain" description="DUF7708" evidence="2">
    <location>
        <begin position="180"/>
        <end position="297"/>
    </location>
</feature>
<dbReference type="Pfam" id="PF24883">
    <property type="entry name" value="NPHP3_N"/>
    <property type="match status" value="1"/>
</dbReference>
<accession>A0AAJ0GRG4</accession>
<dbReference type="AlphaFoldDB" id="A0AAJ0GRG4"/>
<evidence type="ECO:0000313" key="5">
    <source>
        <dbReference type="Proteomes" id="UP001273166"/>
    </source>
</evidence>
<evidence type="ECO:0000256" key="1">
    <source>
        <dbReference type="ARBA" id="ARBA00022737"/>
    </source>
</evidence>
<organism evidence="4 5">
    <name type="scientific">Chaetomium strumarium</name>
    <dbReference type="NCBI Taxonomy" id="1170767"/>
    <lineage>
        <taxon>Eukaryota</taxon>
        <taxon>Fungi</taxon>
        <taxon>Dikarya</taxon>
        <taxon>Ascomycota</taxon>
        <taxon>Pezizomycotina</taxon>
        <taxon>Sordariomycetes</taxon>
        <taxon>Sordariomycetidae</taxon>
        <taxon>Sordariales</taxon>
        <taxon>Chaetomiaceae</taxon>
        <taxon>Chaetomium</taxon>
    </lineage>
</organism>
<reference evidence="4" key="2">
    <citation type="submission" date="2023-06" db="EMBL/GenBank/DDBJ databases">
        <authorList>
            <consortium name="Lawrence Berkeley National Laboratory"/>
            <person name="Mondo S.J."/>
            <person name="Hensen N."/>
            <person name="Bonometti L."/>
            <person name="Westerberg I."/>
            <person name="Brannstrom I.O."/>
            <person name="Guillou S."/>
            <person name="Cros-Aarteil S."/>
            <person name="Calhoun S."/>
            <person name="Haridas S."/>
            <person name="Kuo A."/>
            <person name="Pangilinan J."/>
            <person name="Riley R."/>
            <person name="Labutti K."/>
            <person name="Andreopoulos B."/>
            <person name="Lipzen A."/>
            <person name="Chen C."/>
            <person name="Yanf M."/>
            <person name="Daum C."/>
            <person name="Ng V."/>
            <person name="Clum A."/>
            <person name="Steindorff A."/>
            <person name="Ohm R."/>
            <person name="Martin F."/>
            <person name="Silar P."/>
            <person name="Natvig D."/>
            <person name="Lalanne C."/>
            <person name="Gautier V."/>
            <person name="Ament-Velasquez S.L."/>
            <person name="Kruys A."/>
            <person name="Hutchinson M.I."/>
            <person name="Powell A.J."/>
            <person name="Barry K."/>
            <person name="Miller A.N."/>
            <person name="Grigoriev I.V."/>
            <person name="Debuchy R."/>
            <person name="Gladieux P."/>
            <person name="Thoren M.H."/>
            <person name="Johannesson H."/>
        </authorList>
    </citation>
    <scope>NUCLEOTIDE SEQUENCE</scope>
    <source>
        <strain evidence="4">CBS 333.67</strain>
    </source>
</reference>
<gene>
    <name evidence="4" type="ORF">B0T15DRAFT_253258</name>
</gene>
<keyword evidence="5" id="KW-1185">Reference proteome</keyword>
<dbReference type="RefSeq" id="XP_062720573.1">
    <property type="nucleotide sequence ID" value="XM_062863212.1"/>
</dbReference>
<dbReference type="EMBL" id="JAUDZG010000005">
    <property type="protein sequence ID" value="KAK3304793.1"/>
    <property type="molecule type" value="Genomic_DNA"/>
</dbReference>
<dbReference type="Pfam" id="PF24809">
    <property type="entry name" value="DUF7708"/>
    <property type="match status" value="1"/>
</dbReference>
<dbReference type="GeneID" id="87882041"/>
<comment type="caution">
    <text evidence="4">The sequence shown here is derived from an EMBL/GenBank/DDBJ whole genome shotgun (WGS) entry which is preliminary data.</text>
</comment>
<dbReference type="InterPro" id="IPR056884">
    <property type="entry name" value="NPHP3-like_N"/>
</dbReference>
<dbReference type="PANTHER" id="PTHR40619">
    <property type="entry name" value="FUNGAL STAND N-TERMINAL GOODBYE DOMAIN-CONTAINING PROTEIN"/>
    <property type="match status" value="1"/>
</dbReference>
<name>A0AAJ0GRG4_9PEZI</name>
<evidence type="ECO:0000259" key="3">
    <source>
        <dbReference type="Pfam" id="PF24883"/>
    </source>
</evidence>
<protein>
    <submittedName>
        <fullName evidence="4">Uncharacterized protein</fullName>
    </submittedName>
</protein>
<evidence type="ECO:0000313" key="4">
    <source>
        <dbReference type="EMBL" id="KAK3304793.1"/>
    </source>
</evidence>
<keyword evidence="1" id="KW-0677">Repeat</keyword>
<evidence type="ECO:0000259" key="2">
    <source>
        <dbReference type="Pfam" id="PF24809"/>
    </source>
</evidence>
<dbReference type="Proteomes" id="UP001273166">
    <property type="component" value="Unassembled WGS sequence"/>
</dbReference>